<dbReference type="CDD" id="cd16922">
    <property type="entry name" value="HATPase_EvgS-ArcB-TorS-like"/>
    <property type="match status" value="1"/>
</dbReference>
<dbReference type="PROSITE" id="PS50112">
    <property type="entry name" value="PAS"/>
    <property type="match status" value="1"/>
</dbReference>
<dbReference type="AlphaFoldDB" id="F5XRZ6"/>
<dbReference type="GO" id="GO:0005524">
    <property type="term" value="F:ATP binding"/>
    <property type="evidence" value="ECO:0007669"/>
    <property type="project" value="UniProtKB-KW"/>
</dbReference>
<dbReference type="Gene3D" id="1.20.120.160">
    <property type="entry name" value="HPT domain"/>
    <property type="match status" value="1"/>
</dbReference>
<dbReference type="eggNOG" id="COG0784">
    <property type="taxonomic scope" value="Bacteria"/>
</dbReference>
<dbReference type="InterPro" id="IPR005467">
    <property type="entry name" value="His_kinase_dom"/>
</dbReference>
<dbReference type="PROSITE" id="PS50109">
    <property type="entry name" value="HIS_KIN"/>
    <property type="match status" value="1"/>
</dbReference>
<evidence type="ECO:0000256" key="12">
    <source>
        <dbReference type="ARBA" id="ARBA00022989"/>
    </source>
</evidence>
<dbReference type="Gene3D" id="3.40.50.2300">
    <property type="match status" value="2"/>
</dbReference>
<dbReference type="SUPFAM" id="SSF47226">
    <property type="entry name" value="Histidine-containing phosphotransfer domain, HPT domain"/>
    <property type="match status" value="1"/>
</dbReference>
<dbReference type="SMART" id="SM00448">
    <property type="entry name" value="REC"/>
    <property type="match status" value="2"/>
</dbReference>
<name>F5XRZ6_MICPN</name>
<evidence type="ECO:0000313" key="28">
    <source>
        <dbReference type="Proteomes" id="UP000007947"/>
    </source>
</evidence>
<dbReference type="InterPro" id="IPR003594">
    <property type="entry name" value="HATPase_dom"/>
</dbReference>
<evidence type="ECO:0000256" key="21">
    <source>
        <dbReference type="SAM" id="Phobius"/>
    </source>
</evidence>
<feature type="transmembrane region" description="Helical" evidence="21">
    <location>
        <begin position="112"/>
        <end position="134"/>
    </location>
</feature>
<keyword evidence="10" id="KW-0418">Kinase</keyword>
<feature type="domain" description="PAC" evidence="25">
    <location>
        <begin position="415"/>
        <end position="466"/>
    </location>
</feature>
<feature type="domain" description="HPt" evidence="26">
    <location>
        <begin position="1029"/>
        <end position="1125"/>
    </location>
</feature>
<evidence type="ECO:0000256" key="3">
    <source>
        <dbReference type="ARBA" id="ARBA00006402"/>
    </source>
</evidence>
<feature type="transmembrane region" description="Helical" evidence="21">
    <location>
        <begin position="50"/>
        <end position="72"/>
    </location>
</feature>
<feature type="transmembrane region" description="Helical" evidence="21">
    <location>
        <begin position="212"/>
        <end position="234"/>
    </location>
</feature>
<dbReference type="InterPro" id="IPR003661">
    <property type="entry name" value="HisK_dim/P_dom"/>
</dbReference>
<evidence type="ECO:0000256" key="19">
    <source>
        <dbReference type="PROSITE-ProRule" id="PRU00169"/>
    </source>
</evidence>
<sequence>MDPSVTAHQNHFPDRARRLLIAFGIGWALAVLLVALLLARRDPASIQAQVIGSVSILAALIFACVCCVLAVRRRTAARLAWIFMAVGMGLGGLGQVGWVLTALSNTESSPSAIADTLSFLGYMVPSVLAVLAFPRRSELLISRFRQLLDALVITIGVLLISEATVLGAVLRNADFGTLDSWLHLAYLVSDVAICALVLGFGMRQLPGDRLTWFFLGSGLLIIAVSDSVYVWLMAHGVEFATATPLAAGWMAGPALIGLATFIPMSGWHSRGRDYTLLLQLLPYLPFAGALVLLGIGVGDRDPYFLTTAGLLLVVVTGRQVMIVYENVSLTRDLEAKVARRTSELAALGSIVTSSTDAIVGVSLDSRITSWNPSAARLYGYPLDHVIGRSPDFLLADAGVDAKTLLARAVRGERMDGYEIDWSRPDGSVVPIALTVSPIVGGERVEGISIFAQDITSRRREAEALERAREEALTTARLKSEFLATMSHEIRTPMNAVIGLTALLLETELDPTQRLYTEGVQSGGDALLSVIDDILDFSKLEAGKVVLEQSDFSLRHVVEEVGALMAPTATTKGLELIAYCLPDVPEALHGDAGRIRQVLLNLASNAVKFTQEGEVIIKVAVVGVDRDRCRLRLEVIDTGIGIAEEHRGRLFESFSQADASTTRRFGGTGLGLAISRRLVEVMGGTITLESEVGVGSRFIVELGLRTATRAEPTARSVSHDLLAGLRVLVVDDNSTNGTLLETQLRSWSMEPEIVDGAQEAFQLLRSAAIEGRPYDLAALDAHMPEVDGLELARRVTMDPILRGLPMIMLTSGLYPGPEAMREAGISQWLPKPVRNGDLFDRLIRLMAPREKELLRRRAHQGESGSPHEPGGSDPVLVVGEDPARRILTGRFLASLGFEIRSVADGEEALEVLAGTAVRAVLIDLEVEESLDVARAIRRTQGAGREIPIAAVVCNATAEDRERYLAVDVSSLLFCPLDTASLRSTLVELPPAQGLHDVPLTTAPEPAEEPDDDVLDLSRLMDLTELVTADGTRLVESMVASYVRRSSDWVEALRDAVATDDREAMVAITHELKGSSGTIGAQRVMHHAAGIEQRTRSGASLSAAAVDDLLAEMDAAVRALSTLGPPLLCDAVESPLSERSGS</sequence>
<dbReference type="InterPro" id="IPR000014">
    <property type="entry name" value="PAS"/>
</dbReference>
<dbReference type="STRING" id="1032480.MLP_41950"/>
<keyword evidence="6 19" id="KW-0597">Phosphoprotein</keyword>
<evidence type="ECO:0000256" key="2">
    <source>
        <dbReference type="ARBA" id="ARBA00004651"/>
    </source>
</evidence>
<keyword evidence="9" id="KW-0547">Nucleotide-binding</keyword>
<dbReference type="FunFam" id="1.10.287.130:FF:000002">
    <property type="entry name" value="Two-component osmosensing histidine kinase"/>
    <property type="match status" value="1"/>
</dbReference>
<keyword evidence="14 21" id="KW-0472">Membrane</keyword>
<dbReference type="PRINTS" id="PR00344">
    <property type="entry name" value="BCTRLSENSOR"/>
</dbReference>
<evidence type="ECO:0000256" key="10">
    <source>
        <dbReference type="ARBA" id="ARBA00022777"/>
    </source>
</evidence>
<dbReference type="InterPro" id="IPR036890">
    <property type="entry name" value="HATPase_C_sf"/>
</dbReference>
<evidence type="ECO:0000256" key="9">
    <source>
        <dbReference type="ARBA" id="ARBA00022741"/>
    </source>
</evidence>
<dbReference type="PANTHER" id="PTHR45339:SF1">
    <property type="entry name" value="HYBRID SIGNAL TRANSDUCTION HISTIDINE KINASE J"/>
    <property type="match status" value="1"/>
</dbReference>
<dbReference type="KEGG" id="mph:MLP_41950"/>
<dbReference type="CDD" id="cd00130">
    <property type="entry name" value="PAS"/>
    <property type="match status" value="1"/>
</dbReference>
<feature type="transmembrane region" description="Helical" evidence="21">
    <location>
        <begin position="181"/>
        <end position="200"/>
    </location>
</feature>
<feature type="modified residue" description="4-aspartylphosphate" evidence="19">
    <location>
        <position position="779"/>
    </location>
</feature>
<keyword evidence="12 21" id="KW-1133">Transmembrane helix</keyword>
<dbReference type="EC" id="2.7.13.3" evidence="4"/>
<dbReference type="InterPro" id="IPR036097">
    <property type="entry name" value="HisK_dim/P_sf"/>
</dbReference>
<dbReference type="SMART" id="SM00387">
    <property type="entry name" value="HATPase_c"/>
    <property type="match status" value="1"/>
</dbReference>
<proteinExistence type="inferred from homology"/>
<feature type="domain" description="Histidine kinase" evidence="22">
    <location>
        <begin position="484"/>
        <end position="705"/>
    </location>
</feature>
<evidence type="ECO:0000256" key="1">
    <source>
        <dbReference type="ARBA" id="ARBA00000085"/>
    </source>
</evidence>
<evidence type="ECO:0000256" key="16">
    <source>
        <dbReference type="ARBA" id="ARBA00068150"/>
    </source>
</evidence>
<evidence type="ECO:0000256" key="8">
    <source>
        <dbReference type="ARBA" id="ARBA00022692"/>
    </source>
</evidence>
<dbReference type="SUPFAM" id="SSF47384">
    <property type="entry name" value="Homodimeric domain of signal transducing histidine kinase"/>
    <property type="match status" value="1"/>
</dbReference>
<evidence type="ECO:0000259" key="23">
    <source>
        <dbReference type="PROSITE" id="PS50110"/>
    </source>
</evidence>
<comment type="catalytic activity">
    <reaction evidence="1">
        <text>ATP + protein L-histidine = ADP + protein N-phospho-L-histidine.</text>
        <dbReference type="EC" id="2.7.13.3"/>
    </reaction>
</comment>
<dbReference type="Pfam" id="PF02518">
    <property type="entry name" value="HATPase_c"/>
    <property type="match status" value="1"/>
</dbReference>
<dbReference type="InterPro" id="IPR001610">
    <property type="entry name" value="PAC"/>
</dbReference>
<dbReference type="SUPFAM" id="SSF55874">
    <property type="entry name" value="ATPase domain of HSP90 chaperone/DNA topoisomerase II/histidine kinase"/>
    <property type="match status" value="1"/>
</dbReference>
<comment type="subunit">
    <text evidence="15">At low DSF concentrations, interacts with RpfF.</text>
</comment>
<keyword evidence="8 21" id="KW-0812">Transmembrane</keyword>
<keyword evidence="7" id="KW-0808">Transferase</keyword>
<evidence type="ECO:0000256" key="11">
    <source>
        <dbReference type="ARBA" id="ARBA00022840"/>
    </source>
</evidence>
<evidence type="ECO:0000259" key="22">
    <source>
        <dbReference type="PROSITE" id="PS50109"/>
    </source>
</evidence>
<evidence type="ECO:0000256" key="13">
    <source>
        <dbReference type="ARBA" id="ARBA00023012"/>
    </source>
</evidence>
<dbReference type="Pfam" id="PF13426">
    <property type="entry name" value="PAS_9"/>
    <property type="match status" value="1"/>
</dbReference>
<dbReference type="SMART" id="SM00388">
    <property type="entry name" value="HisKA"/>
    <property type="match status" value="1"/>
</dbReference>
<gene>
    <name evidence="27" type="ordered locus">MLP_41950</name>
</gene>
<organism evidence="27 28">
    <name type="scientific">Microlunatus phosphovorus (strain ATCC 700054 / DSM 10555 / JCM 9379 / NBRC 101784 / NCIMB 13414 / VKM Ac-1990 / NM-1)</name>
    <dbReference type="NCBI Taxonomy" id="1032480"/>
    <lineage>
        <taxon>Bacteria</taxon>
        <taxon>Bacillati</taxon>
        <taxon>Actinomycetota</taxon>
        <taxon>Actinomycetes</taxon>
        <taxon>Propionibacteriales</taxon>
        <taxon>Propionibacteriaceae</taxon>
        <taxon>Microlunatus</taxon>
    </lineage>
</organism>
<feature type="transmembrane region" description="Helical" evidence="21">
    <location>
        <begin position="276"/>
        <end position="297"/>
    </location>
</feature>
<feature type="modified residue" description="Phosphohistidine" evidence="18">
    <location>
        <position position="1068"/>
    </location>
</feature>
<evidence type="ECO:0000259" key="26">
    <source>
        <dbReference type="PROSITE" id="PS50894"/>
    </source>
</evidence>
<feature type="transmembrane region" description="Helical" evidence="21">
    <location>
        <begin position="146"/>
        <end position="169"/>
    </location>
</feature>
<dbReference type="GO" id="GO:0000155">
    <property type="term" value="F:phosphorelay sensor kinase activity"/>
    <property type="evidence" value="ECO:0007669"/>
    <property type="project" value="InterPro"/>
</dbReference>
<dbReference type="PROSITE" id="PS50110">
    <property type="entry name" value="RESPONSE_REGULATORY"/>
    <property type="match status" value="2"/>
</dbReference>
<reference evidence="27 28" key="1">
    <citation type="submission" date="2011-05" db="EMBL/GenBank/DDBJ databases">
        <title>Whole genome sequence of Microlunatus phosphovorus NM-1.</title>
        <authorList>
            <person name="Hosoyama A."/>
            <person name="Sasaki K."/>
            <person name="Harada T."/>
            <person name="Igarashi R."/>
            <person name="Kawakoshi A."/>
            <person name="Sasagawa M."/>
            <person name="Fukada J."/>
            <person name="Nakamura S."/>
            <person name="Katano Y."/>
            <person name="Hanada S."/>
            <person name="Kamagata Y."/>
            <person name="Nakamura N."/>
            <person name="Yamazaki S."/>
            <person name="Fujita N."/>
        </authorList>
    </citation>
    <scope>NUCLEOTIDE SEQUENCE [LARGE SCALE GENOMIC DNA]</scope>
    <source>
        <strain evidence="28">ATCC 700054 / DSM 10555 / JCM 9379 / NBRC 101784 / NCIMB 13414 / VKM Ac-1990 / NM-1</strain>
    </source>
</reference>
<dbReference type="InterPro" id="IPR011006">
    <property type="entry name" value="CheY-like_superfamily"/>
</dbReference>
<evidence type="ECO:0000256" key="5">
    <source>
        <dbReference type="ARBA" id="ARBA00022475"/>
    </source>
</evidence>
<dbReference type="FunFam" id="3.30.565.10:FF:000010">
    <property type="entry name" value="Sensor histidine kinase RcsC"/>
    <property type="match status" value="1"/>
</dbReference>
<dbReference type="Gene3D" id="1.10.287.130">
    <property type="match status" value="1"/>
</dbReference>
<dbReference type="PANTHER" id="PTHR45339">
    <property type="entry name" value="HYBRID SIGNAL TRANSDUCTION HISTIDINE KINASE J"/>
    <property type="match status" value="1"/>
</dbReference>
<dbReference type="InterPro" id="IPR001789">
    <property type="entry name" value="Sig_transdc_resp-reg_receiver"/>
</dbReference>
<dbReference type="SUPFAM" id="SSF55785">
    <property type="entry name" value="PYP-like sensor domain (PAS domain)"/>
    <property type="match status" value="1"/>
</dbReference>
<dbReference type="SMART" id="SM00086">
    <property type="entry name" value="PAC"/>
    <property type="match status" value="1"/>
</dbReference>
<dbReference type="Pfam" id="PF01627">
    <property type="entry name" value="Hpt"/>
    <property type="match status" value="1"/>
</dbReference>
<dbReference type="eggNOG" id="COG0642">
    <property type="taxonomic scope" value="Bacteria"/>
</dbReference>
<evidence type="ECO:0000256" key="18">
    <source>
        <dbReference type="PROSITE-ProRule" id="PRU00110"/>
    </source>
</evidence>
<feature type="domain" description="PAS" evidence="24">
    <location>
        <begin position="343"/>
        <end position="412"/>
    </location>
</feature>
<keyword evidence="11" id="KW-0067">ATP-binding</keyword>
<keyword evidence="13" id="KW-0902">Two-component regulatory system</keyword>
<dbReference type="InterPro" id="IPR008207">
    <property type="entry name" value="Sig_transdc_His_kin_Hpt_dom"/>
</dbReference>
<evidence type="ECO:0000256" key="17">
    <source>
        <dbReference type="ARBA" id="ARBA00074306"/>
    </source>
</evidence>
<feature type="modified residue" description="4-aspartylphosphate" evidence="19">
    <location>
        <position position="922"/>
    </location>
</feature>
<evidence type="ECO:0000256" key="14">
    <source>
        <dbReference type="ARBA" id="ARBA00023136"/>
    </source>
</evidence>
<keyword evidence="5" id="KW-1003">Cell membrane</keyword>
<feature type="domain" description="Response regulatory" evidence="23">
    <location>
        <begin position="873"/>
        <end position="988"/>
    </location>
</feature>
<dbReference type="InterPro" id="IPR000700">
    <property type="entry name" value="PAS-assoc_C"/>
</dbReference>
<feature type="region of interest" description="Disordered" evidence="20">
    <location>
        <begin position="854"/>
        <end position="874"/>
    </location>
</feature>
<dbReference type="CDD" id="cd00082">
    <property type="entry name" value="HisKA"/>
    <property type="match status" value="1"/>
</dbReference>
<dbReference type="Pfam" id="PF00072">
    <property type="entry name" value="Response_reg"/>
    <property type="match status" value="2"/>
</dbReference>
<dbReference type="Pfam" id="PF00512">
    <property type="entry name" value="HisKA"/>
    <property type="match status" value="1"/>
</dbReference>
<dbReference type="NCBIfam" id="TIGR00229">
    <property type="entry name" value="sensory_box"/>
    <property type="match status" value="1"/>
</dbReference>
<dbReference type="Gene3D" id="3.30.450.20">
    <property type="entry name" value="PAS domain"/>
    <property type="match status" value="1"/>
</dbReference>
<evidence type="ECO:0000256" key="6">
    <source>
        <dbReference type="ARBA" id="ARBA00022553"/>
    </source>
</evidence>
<evidence type="ECO:0000259" key="24">
    <source>
        <dbReference type="PROSITE" id="PS50112"/>
    </source>
</evidence>
<dbReference type="InterPro" id="IPR036641">
    <property type="entry name" value="HPT_dom_sf"/>
</dbReference>
<keyword evidence="28" id="KW-1185">Reference proteome</keyword>
<evidence type="ECO:0000259" key="25">
    <source>
        <dbReference type="PROSITE" id="PS50113"/>
    </source>
</evidence>
<dbReference type="CDD" id="cd17546">
    <property type="entry name" value="REC_hyHK_CKI1_RcsC-like"/>
    <property type="match status" value="2"/>
</dbReference>
<dbReference type="InterPro" id="IPR004358">
    <property type="entry name" value="Sig_transdc_His_kin-like_C"/>
</dbReference>
<feature type="compositionally biased region" description="Low complexity" evidence="20">
    <location>
        <begin position="860"/>
        <end position="871"/>
    </location>
</feature>
<feature type="domain" description="Response regulatory" evidence="23">
    <location>
        <begin position="725"/>
        <end position="845"/>
    </location>
</feature>
<dbReference type="InterPro" id="IPR035965">
    <property type="entry name" value="PAS-like_dom_sf"/>
</dbReference>
<feature type="transmembrane region" description="Helical" evidence="21">
    <location>
        <begin position="246"/>
        <end position="264"/>
    </location>
</feature>
<evidence type="ECO:0000256" key="4">
    <source>
        <dbReference type="ARBA" id="ARBA00012438"/>
    </source>
</evidence>
<accession>F5XRZ6</accession>
<evidence type="ECO:0000313" key="27">
    <source>
        <dbReference type="EMBL" id="BAK37209.1"/>
    </source>
</evidence>
<dbReference type="PROSITE" id="PS50894">
    <property type="entry name" value="HPT"/>
    <property type="match status" value="1"/>
</dbReference>
<dbReference type="SUPFAM" id="SSF52172">
    <property type="entry name" value="CheY-like"/>
    <property type="match status" value="2"/>
</dbReference>
<comment type="similarity">
    <text evidence="3">In the N-terminal section; belongs to the phytochrome family.</text>
</comment>
<dbReference type="SMART" id="SM00091">
    <property type="entry name" value="PAS"/>
    <property type="match status" value="1"/>
</dbReference>
<evidence type="ECO:0000256" key="15">
    <source>
        <dbReference type="ARBA" id="ARBA00064003"/>
    </source>
</evidence>
<protein>
    <recommendedName>
        <fullName evidence="17">Circadian input-output histidine kinase CikA</fullName>
        <ecNumber evidence="4">2.7.13.3</ecNumber>
    </recommendedName>
    <alternativeName>
        <fullName evidence="16">Sensory/regulatory protein RpfC</fullName>
    </alternativeName>
</protein>
<dbReference type="Proteomes" id="UP000007947">
    <property type="component" value="Chromosome"/>
</dbReference>
<dbReference type="PROSITE" id="PS50113">
    <property type="entry name" value="PAC"/>
    <property type="match status" value="1"/>
</dbReference>
<evidence type="ECO:0000256" key="20">
    <source>
        <dbReference type="SAM" id="MobiDB-lite"/>
    </source>
</evidence>
<feature type="transmembrane region" description="Helical" evidence="21">
    <location>
        <begin position="79"/>
        <end position="100"/>
    </location>
</feature>
<comment type="subcellular location">
    <subcellularLocation>
        <location evidence="2">Cell membrane</location>
        <topology evidence="2">Multi-pass membrane protein</topology>
    </subcellularLocation>
</comment>
<dbReference type="GO" id="GO:0005886">
    <property type="term" value="C:plasma membrane"/>
    <property type="evidence" value="ECO:0007669"/>
    <property type="project" value="UniProtKB-SubCell"/>
</dbReference>
<dbReference type="eggNOG" id="COG2198">
    <property type="taxonomic scope" value="Bacteria"/>
</dbReference>
<dbReference type="HOGENOM" id="CLU_277841_0_0_11"/>
<dbReference type="Gene3D" id="3.30.565.10">
    <property type="entry name" value="Histidine kinase-like ATPase, C-terminal domain"/>
    <property type="match status" value="1"/>
</dbReference>
<evidence type="ECO:0000256" key="7">
    <source>
        <dbReference type="ARBA" id="ARBA00022679"/>
    </source>
</evidence>
<dbReference type="EMBL" id="AP012204">
    <property type="protein sequence ID" value="BAK37209.1"/>
    <property type="molecule type" value="Genomic_DNA"/>
</dbReference>
<feature type="transmembrane region" description="Helical" evidence="21">
    <location>
        <begin position="19"/>
        <end position="38"/>
    </location>
</feature>